<dbReference type="PANTHER" id="PTHR16166">
    <property type="entry name" value="VACUOLAR PROTEIN SORTING-ASSOCIATED PROTEIN VPS13"/>
    <property type="match status" value="1"/>
</dbReference>
<evidence type="ECO:0000256" key="5">
    <source>
        <dbReference type="SAM" id="MobiDB-lite"/>
    </source>
</evidence>
<feature type="region of interest" description="Disordered" evidence="5">
    <location>
        <begin position="1057"/>
        <end position="1087"/>
    </location>
</feature>
<feature type="domain" description="Vacuolar protein sorting-associated protein 13 VPS13 adaptor binding" evidence="8">
    <location>
        <begin position="1338"/>
        <end position="1758"/>
    </location>
</feature>
<evidence type="ECO:0000313" key="10">
    <source>
        <dbReference type="Ensembl" id="ENSEBUP00000006133.1"/>
    </source>
</evidence>
<feature type="compositionally biased region" description="Polar residues" evidence="5">
    <location>
        <begin position="1057"/>
        <end position="1067"/>
    </location>
</feature>
<dbReference type="Proteomes" id="UP000694388">
    <property type="component" value="Unplaced"/>
</dbReference>
<dbReference type="InterPro" id="IPR056748">
    <property type="entry name" value="VPS13-like_C"/>
</dbReference>
<dbReference type="Pfam" id="PF25033">
    <property type="entry name" value="VPS13_M"/>
    <property type="match status" value="2"/>
</dbReference>
<keyword evidence="11" id="KW-1185">Reference proteome</keyword>
<dbReference type="Pfam" id="PF25037">
    <property type="entry name" value="VPS13_C"/>
    <property type="match status" value="1"/>
</dbReference>
<dbReference type="GO" id="GO:0006869">
    <property type="term" value="P:lipid transport"/>
    <property type="evidence" value="ECO:0007669"/>
    <property type="project" value="UniProtKB-KW"/>
</dbReference>
<dbReference type="Pfam" id="PF25036">
    <property type="entry name" value="VPS13_VAB"/>
    <property type="match status" value="1"/>
</dbReference>
<protein>
    <recommendedName>
        <fullName evidence="12">Vacuolar protein sorting 13 homolog A</fullName>
    </recommendedName>
</protein>
<dbReference type="InterPro" id="IPR056747">
    <property type="entry name" value="VPS13-like_M"/>
</dbReference>
<evidence type="ECO:0000259" key="7">
    <source>
        <dbReference type="Pfam" id="PF25033"/>
    </source>
</evidence>
<dbReference type="InterPro" id="IPR026854">
    <property type="entry name" value="VPS13_N"/>
</dbReference>
<reference evidence="10" key="1">
    <citation type="submission" date="2025-08" db="UniProtKB">
        <authorList>
            <consortium name="Ensembl"/>
        </authorList>
    </citation>
    <scope>IDENTIFICATION</scope>
</reference>
<keyword evidence="3" id="KW-0445">Lipid transport</keyword>
<dbReference type="InterPro" id="IPR009543">
    <property type="entry name" value="VPS13_VAB"/>
</dbReference>
<feature type="domain" description="Intermembrane lipid transfer protein VPS13-like C-terminal" evidence="9">
    <location>
        <begin position="2336"/>
        <end position="2432"/>
    </location>
</feature>
<proteinExistence type="inferred from homology"/>
<evidence type="ECO:0008006" key="12">
    <source>
        <dbReference type="Google" id="ProtNLM"/>
    </source>
</evidence>
<feature type="domain" description="VPS13-like middle region" evidence="7">
    <location>
        <begin position="953"/>
        <end position="1283"/>
    </location>
</feature>
<dbReference type="Pfam" id="PF12624">
    <property type="entry name" value="VPS13_N"/>
    <property type="match status" value="1"/>
</dbReference>
<dbReference type="GO" id="GO:0045053">
    <property type="term" value="P:protein retention in Golgi apparatus"/>
    <property type="evidence" value="ECO:0007669"/>
    <property type="project" value="TreeGrafter"/>
</dbReference>
<evidence type="ECO:0000256" key="3">
    <source>
        <dbReference type="ARBA" id="ARBA00023055"/>
    </source>
</evidence>
<keyword evidence="2" id="KW-0813">Transport</keyword>
<evidence type="ECO:0000259" key="9">
    <source>
        <dbReference type="Pfam" id="PF25037"/>
    </source>
</evidence>
<dbReference type="Ensembl" id="ENSEBUT00000006584.1">
    <property type="protein sequence ID" value="ENSEBUP00000006133.1"/>
    <property type="gene ID" value="ENSEBUG00000003998.1"/>
</dbReference>
<evidence type="ECO:0000259" key="6">
    <source>
        <dbReference type="Pfam" id="PF12624"/>
    </source>
</evidence>
<evidence type="ECO:0000256" key="2">
    <source>
        <dbReference type="ARBA" id="ARBA00022448"/>
    </source>
</evidence>
<organism evidence="10 11">
    <name type="scientific">Eptatretus burgeri</name>
    <name type="common">Inshore hagfish</name>
    <dbReference type="NCBI Taxonomy" id="7764"/>
    <lineage>
        <taxon>Eukaryota</taxon>
        <taxon>Metazoa</taxon>
        <taxon>Chordata</taxon>
        <taxon>Craniata</taxon>
        <taxon>Vertebrata</taxon>
        <taxon>Cyclostomata</taxon>
        <taxon>Myxini</taxon>
        <taxon>Myxiniformes</taxon>
        <taxon>Myxinidae</taxon>
        <taxon>Eptatretinae</taxon>
        <taxon>Eptatretus</taxon>
    </lineage>
</organism>
<comment type="similarity">
    <text evidence="1">Belongs to the VPS13 family.</text>
</comment>
<feature type="domain" description="VPS13-like middle region" evidence="7">
    <location>
        <begin position="692"/>
        <end position="893"/>
    </location>
</feature>
<evidence type="ECO:0000313" key="11">
    <source>
        <dbReference type="Proteomes" id="UP000694388"/>
    </source>
</evidence>
<dbReference type="GO" id="GO:0006623">
    <property type="term" value="P:protein targeting to vacuole"/>
    <property type="evidence" value="ECO:0007669"/>
    <property type="project" value="TreeGrafter"/>
</dbReference>
<keyword evidence="4" id="KW-0175">Coiled coil</keyword>
<evidence type="ECO:0000256" key="1">
    <source>
        <dbReference type="ARBA" id="ARBA00006545"/>
    </source>
</evidence>
<evidence type="ECO:0000256" key="4">
    <source>
        <dbReference type="SAM" id="Coils"/>
    </source>
</evidence>
<sequence>MVFETFVVNLLNRFLSDYVENLDTSQLSIGIWGGDAVLENLKIKENALEAQDCIGMFVCPSGKLSLNIPWQNLYKEAVVATLEGVYLLVVPTASIVYDAEKEEKQMQEAKQMELQKIEEALQKAEERDKPLVEQAGTFTEKLTTQVIKNLQVTIASIHARYEDDVSNKESNEWAFCLPMLCFQTSDHNWKPFFRPISASAKLRMNPKAYLDLAMPKINLDVILEDINTQLTRPQYLSIMEILESYDRMTRNLPYRKYRPTVSVKDHAHEWWIYVVTGVLDVTVRRKMRMWSWKHIRRHRMKLKRYCILYKEKITQKTPPVSLIKDVEKDLDVLNITLARRKAEAEVSSFLHTFPFGSSCYLSRLFGKCALNHCQAGSPDYCFPSSTCPLQYVEKILLFSLKGISCTICTQNGDLLHTGLKGVQVDVQQRPSAQAIVAAKLERFWVSGLNGDGGIPVLLAPRGGRDAASALLELIFETNPLDKKADQRLHIQSRPLEITYNAATINGLTHIPECVVLHPSLWSLVQTMYIYRLIGLTYVIETHKVLDLSVDLQASYVIVPHGGSLHAAQSLLILDMGTFKVVQNTVCHVNCMSDILLFDISTIARFKLSGALHALRVSISDEKVKGILGLVESIPLPKSAAPAHTPSKKNEKKVGLYVYVLKRRSVDCLVELYVLCSFCCFSVMTAPVSFQIISIIGQEVFRFSMISYTDSTEGDSYSNMDKVDSKITLQVGCIRAVYLNKFVSTLLVRNLLSLTCDDVVSRFQTAKEAVAEATAQAAEKAASNLKDLAQRSFRLLLDVTMKAPVVIIPRSSVSQQALLGDLGLVGVTNMFRVVPGSGFPMPPIVDIMTGKVVIEDCMVEPLNLEVCVRRNLAAVWFHGIPDIEISGKLKPMVVCTAIGYVSMWVTCCQNVFGNITVRGLLHVDVRSAVRPSGYFLDQKANFPGPDKAQGRSGCSKLGEFQLRLISAKGAMTSDGWTRITLHLSNCMLDDLRPGDNVMSRAGEQRQEILELCYAQSREEMRVDCILRDLFTCASVEFLMAVMDFFTGSLVAQEQATGVTSHQGTPKLTKTTKEGLAAAPDTDKGSGGGRMVVSARVTNPEVLFVADLRRSDSPSLIATLQLDFDLKRDGDKQTMTAAVRDLQVVACPLVRSDRKGRRTMVRRARNAPKLYLFVKYVILKVSPVIINSVTSILAALSRSATESEVPQDEETRLSLWDVSDWENANFWFLQKGNEFMELMLESLTVTLEAGVGHRTVPLLLTEAKFSCAVWNWSSLLHVDGKLTLEVMTRFAFCKISFLTREMAAPLCRVGRTRSFSQASLLKSLWRSTPAPQDYNEIVLTMAKVGRYVHTLSHAKDLQPVTLVCQVDAASGMKSLTVRSPLQKKRRNESLRSVVQFVHTRILKPFDFKTVRCLFQFLPRHSFRIDLFVKPEKGEYEAALLSWAEIISKADCEATELQCLVPRQGEQPVRIMVTRKKDDLTSASHRAATKCTACVLHIRSGVSLQNLLPYPLRCTLKDSTEKEELSPGQVTDLYLADPMTAVLQLSLCGYFSADWHATLKLQPDLPEVMAVTFSAAGSDAAAPFDVKVEASRNGGQTTLAMFCPYWMVNKTGRLLQYYADDIYRKHPADYHLPFLFSYKPQSIFSKNKVQLCVTDSKNSDSFSLDTVGSGGCVKCTTKGKTDYQVGIMIRLGSCTQTKLVFFTPYFTLCNKTRLDLEVFESVVKRWLLTVPFWPDGELDKLSVKVKGSDESSQPFYFTKHDNGVLLRLGNKYGGLIVDVNVVEHAAIISFSPFFDGAASALLVNHTQLPFTFTQSGVEEDRELPPGKRVLYTWAEPCEKRQLKINHRQHTFKLDLIKVTILDQNVFCISFLDGLQRVVLLTSDDALHALEQPVEQSSQRIVVSLQACGLSLVNNTHMREASYIALTRYRSSPSHCHIRSLCDVASCCFSAFMQIDSQVPGAMFPVVFHPVPPPKSLALDSEPKPFADVSIVTHLDEHSKITQIQYFMVLIQEMAVMVDMGFIGELMQIFAASSDSDVDVQVRWALESWPFAHLEQQATAAADTSAVSFYEHLHISPLKIHLSFSLSSGSSDEAENDDEGQLPIKALTGFLQGMGATLTDLQDVIFRLAFFEVKYKFYTSNQLMGEAISHYSKQALKQMYKVVLGLDVLGNPFGLIHGLSEGVEAFFYEPYQGAVQGPEEFMEGVSLGVKSLLGHAVGGAAGVVSRITGTVGKGFATMTMDEEYQQRRRDAMNQRPAGLREGLSRGGKGLLKGVLSGVTGVFTKPIEGARNDGAIGFFKGVGKGLVGVVARPAGGVVDMASSTLEGIKRATDSSEIVHKLRPPRVIQEDGIIRPYSRHEGEGSQLLQRGTNGIHERTCAPPHLSPILKRMLSGRRILFATKAELFGQLTCDWQYLFEDFTGIPAVEGRRLRILAKVKLCLQWKFALLTSVHLHWWRYVFNPICLFVNRTS</sequence>
<feature type="coiled-coil region" evidence="4">
    <location>
        <begin position="99"/>
        <end position="127"/>
    </location>
</feature>
<evidence type="ECO:0000259" key="8">
    <source>
        <dbReference type="Pfam" id="PF25036"/>
    </source>
</evidence>
<dbReference type="PANTHER" id="PTHR16166:SF93">
    <property type="entry name" value="INTERMEMBRANE LIPID TRANSFER PROTEIN VPS13"/>
    <property type="match status" value="1"/>
</dbReference>
<reference evidence="10" key="2">
    <citation type="submission" date="2025-09" db="UniProtKB">
        <authorList>
            <consortium name="Ensembl"/>
        </authorList>
    </citation>
    <scope>IDENTIFICATION</scope>
</reference>
<accession>A0A8C4PYN8</accession>
<feature type="domain" description="Chorein N-terminal" evidence="6">
    <location>
        <begin position="2"/>
        <end position="193"/>
    </location>
</feature>
<dbReference type="InterPro" id="IPR026847">
    <property type="entry name" value="VPS13"/>
</dbReference>
<dbReference type="GeneTree" id="ENSGT00950000183083"/>
<name>A0A8C4PYN8_EPTBU</name>